<sequence length="587" mass="65150">MTTAVHHPSAADTPAPWGERLVFAVVVEQLHRDSRPLSKLVDSLAQTITPGEHAAWAVRLYLSAERGTLPPRTPAWLQLRHVTPSAPPRRSPRGEAVERAFTEGAAYVLQAADIAVFTAREWLTGAVHRLRRLSPPNVGLATFHVAVHDGARDRNGSVALHVVHRSHLRIFTTCYPPQLSAPSAEDAWLRAAYAAATGGRAVVLTRRHNWGVTASFPPTNMRVEKGDAPRAPPHDALLAKCGAYAISAYLNASHTTHTFPPVSCGIAKEEPTRTHGTSRIPNAYEAVASANVHACCTQHDRAGDAVMIEMRPLRRLADVLRNFLQLLPPGWTTHFLHAEDNYEWVRATLQPYIRAGALMLRSLREFAPAHYPHAIAARDASRHGPIARDRVKHLSAVHWYDNLLMGTEFWRAFASPLLLLFQADSALCPSPLRGIHDFGDNYVFTGAPWSRNSLWLCRNSKRFRCVGNSGLSLWRRGIMLRLLRSSRFRGAWGSSDHMDVYITQHLQHNATLEELGGYDAVPRDHEASLFSIEAWYPGMHALNQSTLVGYTPIGVHQPHAFHSEAHLAELWRRCPAGQALSNLSQFA</sequence>
<dbReference type="AlphaFoldDB" id="A0AB34JM04"/>
<reference evidence="2 3" key="1">
    <citation type="journal article" date="2024" name="Science">
        <title>Giant polyketide synthase enzymes in the biosynthesis of giant marine polyether toxins.</title>
        <authorList>
            <person name="Fallon T.R."/>
            <person name="Shende V.V."/>
            <person name="Wierzbicki I.H."/>
            <person name="Pendleton A.L."/>
            <person name="Watervoot N.F."/>
            <person name="Auber R.P."/>
            <person name="Gonzalez D.J."/>
            <person name="Wisecaver J.H."/>
            <person name="Moore B.S."/>
        </authorList>
    </citation>
    <scope>NUCLEOTIDE SEQUENCE [LARGE SCALE GENOMIC DNA]</scope>
    <source>
        <strain evidence="2 3">12B1</strain>
    </source>
</reference>
<evidence type="ECO:0000259" key="1">
    <source>
        <dbReference type="Pfam" id="PF18922"/>
    </source>
</evidence>
<organism evidence="2 3">
    <name type="scientific">Prymnesium parvum</name>
    <name type="common">Toxic golden alga</name>
    <dbReference type="NCBI Taxonomy" id="97485"/>
    <lineage>
        <taxon>Eukaryota</taxon>
        <taxon>Haptista</taxon>
        <taxon>Haptophyta</taxon>
        <taxon>Prymnesiophyceae</taxon>
        <taxon>Prymnesiales</taxon>
        <taxon>Prymnesiaceae</taxon>
        <taxon>Prymnesium</taxon>
    </lineage>
</organism>
<feature type="domain" description="DUF5672" evidence="1">
    <location>
        <begin position="394"/>
        <end position="556"/>
    </location>
</feature>
<keyword evidence="3" id="KW-1185">Reference proteome</keyword>
<comment type="caution">
    <text evidence="2">The sequence shown here is derived from an EMBL/GenBank/DDBJ whole genome shotgun (WGS) entry which is preliminary data.</text>
</comment>
<accession>A0AB34JM04</accession>
<gene>
    <name evidence="2" type="ORF">AB1Y20_017517</name>
</gene>
<proteinExistence type="predicted"/>
<dbReference type="Pfam" id="PF18922">
    <property type="entry name" value="DUF5672"/>
    <property type="match status" value="1"/>
</dbReference>
<dbReference type="Proteomes" id="UP001515480">
    <property type="component" value="Unassembled WGS sequence"/>
</dbReference>
<evidence type="ECO:0000313" key="2">
    <source>
        <dbReference type="EMBL" id="KAL1522530.1"/>
    </source>
</evidence>
<dbReference type="EMBL" id="JBGBPQ010000006">
    <property type="protein sequence ID" value="KAL1522530.1"/>
    <property type="molecule type" value="Genomic_DNA"/>
</dbReference>
<dbReference type="InterPro" id="IPR043729">
    <property type="entry name" value="DUF5672"/>
</dbReference>
<name>A0AB34JM04_PRYPA</name>
<protein>
    <recommendedName>
        <fullName evidence="1">DUF5672 domain-containing protein</fullName>
    </recommendedName>
</protein>
<evidence type="ECO:0000313" key="3">
    <source>
        <dbReference type="Proteomes" id="UP001515480"/>
    </source>
</evidence>